<dbReference type="PROSITE" id="PS51421">
    <property type="entry name" value="RAS"/>
    <property type="match status" value="1"/>
</dbReference>
<dbReference type="PRINTS" id="PR00449">
    <property type="entry name" value="RASTRNSFRMNG"/>
</dbReference>
<dbReference type="SMART" id="SM00173">
    <property type="entry name" value="RAS"/>
    <property type="match status" value="1"/>
</dbReference>
<evidence type="ECO:0000256" key="1">
    <source>
        <dbReference type="ARBA" id="ARBA00022741"/>
    </source>
</evidence>
<dbReference type="InterPro" id="IPR050227">
    <property type="entry name" value="Rab"/>
</dbReference>
<comment type="caution">
    <text evidence="3">The sequence shown here is derived from an EMBL/GenBank/DDBJ whole genome shotgun (WGS) entry which is preliminary data.</text>
</comment>
<reference evidence="3" key="1">
    <citation type="journal article" date="2015" name="Nature">
        <title>Complex archaea that bridge the gap between prokaryotes and eukaryotes.</title>
        <authorList>
            <person name="Spang A."/>
            <person name="Saw J.H."/>
            <person name="Jorgensen S.L."/>
            <person name="Zaremba-Niedzwiedzka K."/>
            <person name="Martijn J."/>
            <person name="Lind A.E."/>
            <person name="van Eijk R."/>
            <person name="Schleper C."/>
            <person name="Guy L."/>
            <person name="Ettema T.J."/>
        </authorList>
    </citation>
    <scope>NUCLEOTIDE SEQUENCE</scope>
</reference>
<name>A0A0F9Q5P5_9ZZZZ</name>
<dbReference type="SMART" id="SM00175">
    <property type="entry name" value="RAB"/>
    <property type="match status" value="1"/>
</dbReference>
<evidence type="ECO:0008006" key="4">
    <source>
        <dbReference type="Google" id="ProtNLM"/>
    </source>
</evidence>
<dbReference type="SMART" id="SM00174">
    <property type="entry name" value="RHO"/>
    <property type="match status" value="1"/>
</dbReference>
<dbReference type="InterPro" id="IPR005225">
    <property type="entry name" value="Small_GTP-bd"/>
</dbReference>
<dbReference type="Gene3D" id="3.40.50.300">
    <property type="entry name" value="P-loop containing nucleotide triphosphate hydrolases"/>
    <property type="match status" value="1"/>
</dbReference>
<dbReference type="GO" id="GO:0005525">
    <property type="term" value="F:GTP binding"/>
    <property type="evidence" value="ECO:0007669"/>
    <property type="project" value="UniProtKB-KW"/>
</dbReference>
<evidence type="ECO:0000313" key="3">
    <source>
        <dbReference type="EMBL" id="KKN39280.1"/>
    </source>
</evidence>
<dbReference type="GO" id="GO:0003924">
    <property type="term" value="F:GTPase activity"/>
    <property type="evidence" value="ECO:0007669"/>
    <property type="project" value="InterPro"/>
</dbReference>
<dbReference type="AlphaFoldDB" id="A0A0F9Q5P5"/>
<dbReference type="Pfam" id="PF00071">
    <property type="entry name" value="Ras"/>
    <property type="match status" value="1"/>
</dbReference>
<protein>
    <recommendedName>
        <fullName evidence="4">GTP-binding protein</fullName>
    </recommendedName>
</protein>
<dbReference type="FunFam" id="3.40.50.300:FF:001447">
    <property type="entry name" value="Ras-related protein Rab-1B"/>
    <property type="match status" value="1"/>
</dbReference>
<dbReference type="PANTHER" id="PTHR47977">
    <property type="entry name" value="RAS-RELATED PROTEIN RAB"/>
    <property type="match status" value="1"/>
</dbReference>
<dbReference type="PROSITE" id="PS51419">
    <property type="entry name" value="RAB"/>
    <property type="match status" value="1"/>
</dbReference>
<keyword evidence="1" id="KW-0547">Nucleotide-binding</keyword>
<dbReference type="CDD" id="cd00154">
    <property type="entry name" value="Rab"/>
    <property type="match status" value="1"/>
</dbReference>
<keyword evidence="2" id="KW-0342">GTP-binding</keyword>
<accession>A0A0F9Q5P5</accession>
<dbReference type="SUPFAM" id="SSF52540">
    <property type="entry name" value="P-loop containing nucleoside triphosphate hydrolases"/>
    <property type="match status" value="1"/>
</dbReference>
<proteinExistence type="predicted"/>
<dbReference type="NCBIfam" id="TIGR00231">
    <property type="entry name" value="small_GTP"/>
    <property type="match status" value="1"/>
</dbReference>
<sequence length="193" mass="21947">MTEINQNKDKEEQDKVQKQIILKLVLLGDAGVGKTSLVNMYTEYHFKEDYKPTLGVNIVVKEIEIEKIDAKIRLILWDIAGQNRYDLSRKMYFGGALGALFIYDTTRNSTFQNIEAKWLKDVKEFSEGEPAYILIGNKIDLEDSKVISMEAGKKLAEKINASDFVETSAKYGDNVEIAFKKLVDKVLTNRGVK</sequence>
<dbReference type="PROSITE" id="PS51420">
    <property type="entry name" value="RHO"/>
    <property type="match status" value="1"/>
</dbReference>
<gene>
    <name evidence="3" type="ORF">LCGC14_0745090</name>
</gene>
<evidence type="ECO:0000256" key="2">
    <source>
        <dbReference type="ARBA" id="ARBA00023134"/>
    </source>
</evidence>
<dbReference type="EMBL" id="LAZR01001773">
    <property type="protein sequence ID" value="KKN39280.1"/>
    <property type="molecule type" value="Genomic_DNA"/>
</dbReference>
<dbReference type="InterPro" id="IPR027417">
    <property type="entry name" value="P-loop_NTPase"/>
</dbReference>
<dbReference type="InterPro" id="IPR001806">
    <property type="entry name" value="Small_GTPase"/>
</dbReference>
<organism evidence="3">
    <name type="scientific">marine sediment metagenome</name>
    <dbReference type="NCBI Taxonomy" id="412755"/>
    <lineage>
        <taxon>unclassified sequences</taxon>
        <taxon>metagenomes</taxon>
        <taxon>ecological metagenomes</taxon>
    </lineage>
</organism>